<keyword evidence="1" id="KW-0472">Membrane</keyword>
<dbReference type="InterPro" id="IPR036259">
    <property type="entry name" value="MFS_trans_sf"/>
</dbReference>
<keyword evidence="1" id="KW-1133">Transmembrane helix</keyword>
<comment type="caution">
    <text evidence="2">The sequence shown here is derived from an EMBL/GenBank/DDBJ whole genome shotgun (WGS) entry which is preliminary data.</text>
</comment>
<feature type="transmembrane region" description="Helical" evidence="1">
    <location>
        <begin position="197"/>
        <end position="215"/>
    </location>
</feature>
<evidence type="ECO:0000256" key="1">
    <source>
        <dbReference type="SAM" id="Phobius"/>
    </source>
</evidence>
<evidence type="ECO:0000313" key="3">
    <source>
        <dbReference type="Proteomes" id="UP000318693"/>
    </source>
</evidence>
<evidence type="ECO:0000313" key="2">
    <source>
        <dbReference type="EMBL" id="TRW46314.1"/>
    </source>
</evidence>
<feature type="transmembrane region" description="Helical" evidence="1">
    <location>
        <begin position="113"/>
        <end position="137"/>
    </location>
</feature>
<dbReference type="Gene3D" id="1.20.1250.20">
    <property type="entry name" value="MFS general substrate transporter like domains"/>
    <property type="match status" value="1"/>
</dbReference>
<gene>
    <name evidence="2" type="ORF">FJ693_06145</name>
</gene>
<accession>A0A552WU70</accession>
<feature type="transmembrane region" description="Helical" evidence="1">
    <location>
        <begin position="346"/>
        <end position="363"/>
    </location>
</feature>
<feature type="transmembrane region" description="Helical" evidence="1">
    <location>
        <begin position="319"/>
        <end position="340"/>
    </location>
</feature>
<keyword evidence="1" id="KW-0812">Transmembrane</keyword>
<keyword evidence="3" id="KW-1185">Reference proteome</keyword>
<dbReference type="SUPFAM" id="SSF103473">
    <property type="entry name" value="MFS general substrate transporter"/>
    <property type="match status" value="1"/>
</dbReference>
<feature type="transmembrane region" description="Helical" evidence="1">
    <location>
        <begin position="235"/>
        <end position="258"/>
    </location>
</feature>
<protein>
    <submittedName>
        <fullName evidence="2">MFS transporter</fullName>
    </submittedName>
</protein>
<dbReference type="InterPro" id="IPR011701">
    <property type="entry name" value="MFS"/>
</dbReference>
<dbReference type="PANTHER" id="PTHR23530">
    <property type="entry name" value="TRANSPORT PROTEIN-RELATED"/>
    <property type="match status" value="1"/>
</dbReference>
<dbReference type="EMBL" id="VJXR01000011">
    <property type="protein sequence ID" value="TRW46314.1"/>
    <property type="molecule type" value="Genomic_DNA"/>
</dbReference>
<reference evidence="2 3" key="1">
    <citation type="submission" date="2019-07" db="EMBL/GenBank/DDBJ databases">
        <title>Georgenia wutianyii sp. nov. and Georgenia *** sp. nov. isolated from plateau pika (Ochotona curzoniae) in the Qinghai-Tibet plateau of China.</title>
        <authorList>
            <person name="Tian Z."/>
        </authorList>
    </citation>
    <scope>NUCLEOTIDE SEQUENCE [LARGE SCALE GENOMIC DNA]</scope>
    <source>
        <strain evidence="2 3">Z446</strain>
    </source>
</reference>
<dbReference type="AlphaFoldDB" id="A0A552WU70"/>
<feature type="transmembrane region" description="Helical" evidence="1">
    <location>
        <begin position="50"/>
        <end position="69"/>
    </location>
</feature>
<name>A0A552WU70_9MICO</name>
<dbReference type="Pfam" id="PF07690">
    <property type="entry name" value="MFS_1"/>
    <property type="match status" value="1"/>
</dbReference>
<feature type="transmembrane region" description="Helical" evidence="1">
    <location>
        <begin position="265"/>
        <end position="282"/>
    </location>
</feature>
<dbReference type="Proteomes" id="UP000318693">
    <property type="component" value="Unassembled WGS sequence"/>
</dbReference>
<sequence length="376" mass="37632">MPLYPLYALLFADAGLSDAEISALFAIWSAVSLLAEVPTGMLADRFSRRANLVAAGVTTAAGFAMWVVAPSFPGFAAGFALWAIGGALTSGAFEALLFDALAAAGASEQYPRLLGRVTSMGLLAQVPAAGLATALFAVGGYTLVGWVSVAVSLAAAALAACFPEAPLSSSARAVDDGDVRRTPSYLAGVLAELRTTAALPGVTGAVLAVALVTALDTAEEYFGLLAMNWGVPTAAVPLAIVAIPLAGAVGASMGGAAARLRPGSLAALLGAAALLLGAAAFVARPVGLVAVAACYGLGQLVQVVVDARLQRRIPSNQRATVTSVAGLGGELAAFAVYAGWAVGQASAIAALVGLIAILLPLMLRPGSVSRRRGRRH</sequence>
<dbReference type="GO" id="GO:0022857">
    <property type="term" value="F:transmembrane transporter activity"/>
    <property type="evidence" value="ECO:0007669"/>
    <property type="project" value="InterPro"/>
</dbReference>
<dbReference type="InterPro" id="IPR053160">
    <property type="entry name" value="MFS_DHA3_Transporter"/>
</dbReference>
<dbReference type="PANTHER" id="PTHR23530:SF1">
    <property type="entry name" value="PERMEASE, MAJOR FACILITATOR SUPERFAMILY-RELATED"/>
    <property type="match status" value="1"/>
</dbReference>
<feature type="transmembrane region" description="Helical" evidence="1">
    <location>
        <begin position="20"/>
        <end position="38"/>
    </location>
</feature>
<organism evidence="2 3">
    <name type="scientific">Georgenia yuyongxinii</name>
    <dbReference type="NCBI Taxonomy" id="2589797"/>
    <lineage>
        <taxon>Bacteria</taxon>
        <taxon>Bacillati</taxon>
        <taxon>Actinomycetota</taxon>
        <taxon>Actinomycetes</taxon>
        <taxon>Micrococcales</taxon>
        <taxon>Bogoriellaceae</taxon>
        <taxon>Georgenia</taxon>
    </lineage>
</organism>
<proteinExistence type="predicted"/>
<feature type="transmembrane region" description="Helical" evidence="1">
    <location>
        <begin position="75"/>
        <end position="101"/>
    </location>
</feature>